<dbReference type="Proteomes" id="UP001162131">
    <property type="component" value="Unassembled WGS sequence"/>
</dbReference>
<dbReference type="SMART" id="SM00174">
    <property type="entry name" value="RHO"/>
    <property type="match status" value="1"/>
</dbReference>
<keyword evidence="3" id="KW-0342">GTP-binding</keyword>
<dbReference type="PRINTS" id="PR00449">
    <property type="entry name" value="RASTRNSFRMNG"/>
</dbReference>
<reference evidence="4" key="1">
    <citation type="submission" date="2021-09" db="EMBL/GenBank/DDBJ databases">
        <authorList>
            <consortium name="AG Swart"/>
            <person name="Singh M."/>
            <person name="Singh A."/>
            <person name="Seah K."/>
            <person name="Emmerich C."/>
        </authorList>
    </citation>
    <scope>NUCLEOTIDE SEQUENCE</scope>
    <source>
        <strain evidence="4">ATCC30299</strain>
    </source>
</reference>
<proteinExistence type="inferred from homology"/>
<organism evidence="4 5">
    <name type="scientific">Blepharisma stoltei</name>
    <dbReference type="NCBI Taxonomy" id="1481888"/>
    <lineage>
        <taxon>Eukaryota</taxon>
        <taxon>Sar</taxon>
        <taxon>Alveolata</taxon>
        <taxon>Ciliophora</taxon>
        <taxon>Postciliodesmatophora</taxon>
        <taxon>Heterotrichea</taxon>
        <taxon>Heterotrichida</taxon>
        <taxon>Blepharismidae</taxon>
        <taxon>Blepharisma</taxon>
    </lineage>
</organism>
<evidence type="ECO:0000313" key="4">
    <source>
        <dbReference type="EMBL" id="CAG9314605.1"/>
    </source>
</evidence>
<dbReference type="InterPro" id="IPR005225">
    <property type="entry name" value="Small_GTP-bd"/>
</dbReference>
<evidence type="ECO:0000256" key="3">
    <source>
        <dbReference type="ARBA" id="ARBA00023134"/>
    </source>
</evidence>
<evidence type="ECO:0000256" key="2">
    <source>
        <dbReference type="ARBA" id="ARBA00022741"/>
    </source>
</evidence>
<evidence type="ECO:0000256" key="1">
    <source>
        <dbReference type="ARBA" id="ARBA00006270"/>
    </source>
</evidence>
<dbReference type="EMBL" id="CAJZBQ010000012">
    <property type="protein sequence ID" value="CAG9314605.1"/>
    <property type="molecule type" value="Genomic_DNA"/>
</dbReference>
<dbReference type="GO" id="GO:0003924">
    <property type="term" value="F:GTPase activity"/>
    <property type="evidence" value="ECO:0007669"/>
    <property type="project" value="InterPro"/>
</dbReference>
<dbReference type="AlphaFoldDB" id="A0AAU9IS73"/>
<dbReference type="PROSITE" id="PS51421">
    <property type="entry name" value="RAS"/>
    <property type="match status" value="1"/>
</dbReference>
<gene>
    <name evidence="4" type="ORF">BSTOLATCC_MIC11606</name>
</gene>
<dbReference type="PROSITE" id="PS51419">
    <property type="entry name" value="RAB"/>
    <property type="match status" value="1"/>
</dbReference>
<dbReference type="SUPFAM" id="SSF52540">
    <property type="entry name" value="P-loop containing nucleoside triphosphate hydrolases"/>
    <property type="match status" value="1"/>
</dbReference>
<dbReference type="PANTHER" id="PTHR47981:SF20">
    <property type="entry name" value="RAS-RELATED PROTEIN RAB-7A"/>
    <property type="match status" value="1"/>
</dbReference>
<dbReference type="PANTHER" id="PTHR47981">
    <property type="entry name" value="RAB FAMILY"/>
    <property type="match status" value="1"/>
</dbReference>
<dbReference type="GO" id="GO:0005525">
    <property type="term" value="F:GTP binding"/>
    <property type="evidence" value="ECO:0007669"/>
    <property type="project" value="UniProtKB-KW"/>
</dbReference>
<name>A0AAU9IS73_9CILI</name>
<comment type="similarity">
    <text evidence="1">Belongs to the small GTPase superfamily. Rab family.</text>
</comment>
<dbReference type="Pfam" id="PF00071">
    <property type="entry name" value="Ras"/>
    <property type="match status" value="1"/>
</dbReference>
<comment type="caution">
    <text evidence="4">The sequence shown here is derived from an EMBL/GenBank/DDBJ whole genome shotgun (WGS) entry which is preliminary data.</text>
</comment>
<evidence type="ECO:0000313" key="5">
    <source>
        <dbReference type="Proteomes" id="UP001162131"/>
    </source>
</evidence>
<dbReference type="SMART" id="SM00176">
    <property type="entry name" value="RAN"/>
    <property type="match status" value="1"/>
</dbReference>
<dbReference type="SMART" id="SM00175">
    <property type="entry name" value="RAB"/>
    <property type="match status" value="1"/>
</dbReference>
<dbReference type="InterPro" id="IPR001806">
    <property type="entry name" value="Small_GTPase"/>
</dbReference>
<dbReference type="SMART" id="SM00173">
    <property type="entry name" value="RAS"/>
    <property type="match status" value="1"/>
</dbReference>
<keyword evidence="2" id="KW-0547">Nucleotide-binding</keyword>
<dbReference type="InterPro" id="IPR027417">
    <property type="entry name" value="P-loop_NTPase"/>
</dbReference>
<protein>
    <submittedName>
        <fullName evidence="4">Uncharacterized protein</fullName>
    </submittedName>
</protein>
<sequence length="210" mass="24158">MSEKPPFAKVIFLGSSGVGKSAVIERLMHDDFKHTCRPTISAGFQTQEVTLLDEKINLQLWDTAGQERFFCLSSMFFRNTDCCVLTYDISNLKTFYEAKEWKRKFIESGFPENIEEFPFVLIGNKHDMRAARKTNKSDAADWARAEGMAYREVSAMTGEGFEGLLEKIAELSWRYAIKRQKLRNIEEGNEAIEITNKEEPTQKKGCCIIW</sequence>
<keyword evidence="5" id="KW-1185">Reference proteome</keyword>
<dbReference type="Gene3D" id="3.40.50.300">
    <property type="entry name" value="P-loop containing nucleotide triphosphate hydrolases"/>
    <property type="match status" value="1"/>
</dbReference>
<dbReference type="FunFam" id="3.40.50.300:FF:001447">
    <property type="entry name" value="Ras-related protein Rab-1B"/>
    <property type="match status" value="1"/>
</dbReference>
<accession>A0AAU9IS73</accession>
<dbReference type="NCBIfam" id="TIGR00231">
    <property type="entry name" value="small_GTP"/>
    <property type="match status" value="1"/>
</dbReference>
<dbReference type="CDD" id="cd00154">
    <property type="entry name" value="Rab"/>
    <property type="match status" value="1"/>
</dbReference>